<evidence type="ECO:0000256" key="2">
    <source>
        <dbReference type="ARBA" id="ARBA00022670"/>
    </source>
</evidence>
<comment type="caution">
    <text evidence="20">The sequence shown here is derived from an EMBL/GenBank/DDBJ whole genome shotgun (WGS) entry which is preliminary data.</text>
</comment>
<dbReference type="EMBL" id="BFEA01000473">
    <property type="protein sequence ID" value="GBG84361.1"/>
    <property type="molecule type" value="Genomic_DNA"/>
</dbReference>
<dbReference type="Pfam" id="PF24626">
    <property type="entry name" value="SH3_Tf2-1"/>
    <property type="match status" value="1"/>
</dbReference>
<proteinExistence type="predicted"/>
<keyword evidence="8" id="KW-0695">RNA-directed DNA polymerase</keyword>
<evidence type="ECO:0000259" key="19">
    <source>
        <dbReference type="PROSITE" id="PS50994"/>
    </source>
</evidence>
<keyword evidence="7" id="KW-0229">DNA integration</keyword>
<evidence type="ECO:0000256" key="7">
    <source>
        <dbReference type="ARBA" id="ARBA00022908"/>
    </source>
</evidence>
<evidence type="ECO:0000256" key="12">
    <source>
        <dbReference type="ARBA" id="ARBA00023163"/>
    </source>
</evidence>
<feature type="domain" description="Integrase catalytic" evidence="19">
    <location>
        <begin position="1512"/>
        <end position="1616"/>
    </location>
</feature>
<evidence type="ECO:0000256" key="1">
    <source>
        <dbReference type="ARBA" id="ARBA00004123"/>
    </source>
</evidence>
<dbReference type="GO" id="GO:0006310">
    <property type="term" value="P:DNA recombination"/>
    <property type="evidence" value="ECO:0007669"/>
    <property type="project" value="UniProtKB-KW"/>
</dbReference>
<evidence type="ECO:0000313" key="21">
    <source>
        <dbReference type="Proteomes" id="UP000265515"/>
    </source>
</evidence>
<evidence type="ECO:0000256" key="8">
    <source>
        <dbReference type="ARBA" id="ARBA00022918"/>
    </source>
</evidence>
<dbReference type="CDD" id="cd01647">
    <property type="entry name" value="RT_LTR"/>
    <property type="match status" value="1"/>
</dbReference>
<keyword evidence="4" id="KW-0064">Aspartyl protease</keyword>
<feature type="coiled-coil region" evidence="16">
    <location>
        <begin position="1640"/>
        <end position="1667"/>
    </location>
</feature>
<organism evidence="20 21">
    <name type="scientific">Chara braunii</name>
    <name type="common">Braun's stonewort</name>
    <dbReference type="NCBI Taxonomy" id="69332"/>
    <lineage>
        <taxon>Eukaryota</taxon>
        <taxon>Viridiplantae</taxon>
        <taxon>Streptophyta</taxon>
        <taxon>Charophyceae</taxon>
        <taxon>Charales</taxon>
        <taxon>Characeae</taxon>
        <taxon>Chara</taxon>
    </lineage>
</organism>
<evidence type="ECO:0000256" key="9">
    <source>
        <dbReference type="ARBA" id="ARBA00022932"/>
    </source>
</evidence>
<dbReference type="Gene3D" id="3.10.10.10">
    <property type="entry name" value="HIV Type 1 Reverse Transcriptase, subunit A, domain 1"/>
    <property type="match status" value="1"/>
</dbReference>
<evidence type="ECO:0000256" key="16">
    <source>
        <dbReference type="SAM" id="Coils"/>
    </source>
</evidence>
<feature type="compositionally biased region" description="Acidic residues" evidence="17">
    <location>
        <begin position="1985"/>
        <end position="2006"/>
    </location>
</feature>
<keyword evidence="15" id="KW-0511">Multifunctional enzyme</keyword>
<dbReference type="InterPro" id="IPR000477">
    <property type="entry name" value="RT_dom"/>
</dbReference>
<dbReference type="PROSITE" id="PS50878">
    <property type="entry name" value="RT_POL"/>
    <property type="match status" value="1"/>
</dbReference>
<evidence type="ECO:0000313" key="20">
    <source>
        <dbReference type="EMBL" id="GBG84361.1"/>
    </source>
</evidence>
<dbReference type="Pfam" id="PF05793">
    <property type="entry name" value="TFIIF_alpha"/>
    <property type="match status" value="1"/>
</dbReference>
<feature type="region of interest" description="Disordered" evidence="17">
    <location>
        <begin position="1926"/>
        <end position="2056"/>
    </location>
</feature>
<dbReference type="GO" id="GO:0015074">
    <property type="term" value="P:DNA integration"/>
    <property type="evidence" value="ECO:0007669"/>
    <property type="project" value="UniProtKB-KW"/>
</dbReference>
<reference evidence="20 21" key="1">
    <citation type="journal article" date="2018" name="Cell">
        <title>The Chara Genome: Secondary Complexity and Implications for Plant Terrestrialization.</title>
        <authorList>
            <person name="Nishiyama T."/>
            <person name="Sakayama H."/>
            <person name="Vries J.D."/>
            <person name="Buschmann H."/>
            <person name="Saint-Marcoux D."/>
            <person name="Ullrich K.K."/>
            <person name="Haas F.B."/>
            <person name="Vanderstraeten L."/>
            <person name="Becker D."/>
            <person name="Lang D."/>
            <person name="Vosolsobe S."/>
            <person name="Rombauts S."/>
            <person name="Wilhelmsson P.K.I."/>
            <person name="Janitza P."/>
            <person name="Kern R."/>
            <person name="Heyl A."/>
            <person name="Rumpler F."/>
            <person name="Villalobos L.I.A.C."/>
            <person name="Clay J.M."/>
            <person name="Skokan R."/>
            <person name="Toyoda A."/>
            <person name="Suzuki Y."/>
            <person name="Kagoshima H."/>
            <person name="Schijlen E."/>
            <person name="Tajeshwar N."/>
            <person name="Catarino B."/>
            <person name="Hetherington A.J."/>
            <person name="Saltykova A."/>
            <person name="Bonnot C."/>
            <person name="Breuninger H."/>
            <person name="Symeonidi A."/>
            <person name="Radhakrishnan G.V."/>
            <person name="Van Nieuwerburgh F."/>
            <person name="Deforce D."/>
            <person name="Chang C."/>
            <person name="Karol K.G."/>
            <person name="Hedrich R."/>
            <person name="Ulvskov P."/>
            <person name="Glockner G."/>
            <person name="Delwiche C.F."/>
            <person name="Petrasek J."/>
            <person name="Van de Peer Y."/>
            <person name="Friml J."/>
            <person name="Beilby M."/>
            <person name="Dolan L."/>
            <person name="Kohara Y."/>
            <person name="Sugano S."/>
            <person name="Fujiyama A."/>
            <person name="Delaux P.-M."/>
            <person name="Quint M."/>
            <person name="TheiBen G."/>
            <person name="Hagemann M."/>
            <person name="Harholt J."/>
            <person name="Dunand C."/>
            <person name="Zachgo S."/>
            <person name="Langdale J."/>
            <person name="Maumus F."/>
            <person name="Straeten D.V.D."/>
            <person name="Gould S.B."/>
            <person name="Rensing S.A."/>
        </authorList>
    </citation>
    <scope>NUCLEOTIDE SEQUENCE [LARGE SCALE GENOMIC DNA]</scope>
    <source>
        <strain evidence="20 21">S276</strain>
    </source>
</reference>
<keyword evidence="6" id="KW-0460">Magnesium</keyword>
<keyword evidence="9" id="KW-0239">DNA-directed DNA polymerase</keyword>
<feature type="compositionally biased region" description="Gly residues" evidence="17">
    <location>
        <begin position="2439"/>
        <end position="2465"/>
    </location>
</feature>
<evidence type="ECO:0000256" key="10">
    <source>
        <dbReference type="ARBA" id="ARBA00023015"/>
    </source>
</evidence>
<sequence>MQYVPSVPAGAVVNVHLTVMVNAPQSSWPATGMPSVVHASEGVDIPDLKDVITWEELTRLWKKRFIVDDAPTLAINRLFTMSQGNTATRDWLTEWQKIAAVPNLNLPFEHLRREFYNRSCAALSQALGDREQYSTFAEIIDKAREIIKTKRSAAHEKSTWQPTYVEKARTGPRQQHFTAVQQDSGDNPAATPVSSDGDQVAADQPRSTYKFRNNGKAKSASQAGNGQPGQFPWVKFGLTEAGYKVRGRYGSCYWCNSTKHKTSLCQDQGKEDVRPRLRARPIDVHGAFSSSFDQLPRGIRRKHASFHHQRRHRGDGVCFLHALPPHDASSTDSPSDPRITKLLDAYGDVFEDPHGVVPDRPIRHEIILEDGAVPPRHCIYRMSEEELSVLRAQLDDLLEKGWIRPSSLPYGAPVLFVQKKNKDLQLCIDYHKLNAQTIRNAGPLPRIDDLLERLGGAQYFSKLDLKSGYHQLEIRKKDRYKTAFKTRYGHFEWLVMPFGLTNAPATFQAAMTMEFRHMLDRFVLIYLDDILVYSRSLDEHEEHLRTILERLRQAKYKANHDKCEFAQQELEYLGHCDAARHPSACGEDRGHPRTTDNWRQTRRDTARIPVVFQVLLPGDERRLRAETRAHNLQIARAAAAAAERALAAAAGSAVAMATTTATSAANLTAQGLGMPSSSQFISSMSGGGTSQMAGSQFGSPSPRTQEQMELQQVERICLRLEEELRQATKREKEIRDRSVILEGREADKVALEGLDDSTLNGDKKDEALDTWLRTVPVWMSAKRTLVEEEVITAASYLEGLATRWLNIGSFKGFGRNMGDRVQSHTLKSFMDLVEARWHNPQQAEIAIDGLLKLDARKTITSPLIDLTRFDTPWDWTDECEAAFKRLKHTLTHHEVLMVPDPQRPFVVTTDASQYGIGAVLAQQDGKKLRPVEYLSKKMPSKKLAKSTYERELYAVYKALVHWRHYVLGRFFYLRSDHQTLKWIKTQPVLFDALKRSIEVIDQYDFKLDYVKGEYNADALSRRANYLGAVIFEFGLFEDVTRSMEEAYKEDPITMDIITKLQAKDKATTDEFVMVDGLLFLEKAGFKRSVVPSREDLRSLFLGECHDATGHFGYKKTCANLVQRFWWPYMLDDAKKYVKTCKVCQQDEPRTQAPLGLLEPLPIPAGPRQSISVDFMDTLVTSRNGKRHIFVIVDRFTKYARLIAMPETARIEHVIKLFMDNWVRDYGFPKTIISDRAQWYAFTYCLIDEVLSWGHLPPPSEHYGLEWKETTMPDGSCTFLGARLQCRLEVGLVLVRGWDCATVEAALKEAQLQKALGDIKAEKDRMIRRRAKMQRGQADVSELEEMDLANVTDDVRLVRSVLLNVVEMQDHQTTILQDIQQILALLVGRTQVTLPMSGPGAGPVVHPSPYVPPVTGVSPYVAPSSVAIVSLGMPLSGGVLVGTSLQVPVQIVFTQTTLQVAVTTEPAVSQPVQPHGTQPQQLAQQPVSQGQQPAVMQGPGQTQWVPKTVIAAPKPFTGDKTGEELDTWLRDVRFTSELWKAAAAEQGTQLQMTSGNHPEANGQAEELKRAVQHLLRHYIKPNQVDWDEKLALIASLYNNVVHSATGVSPNSLLLTFKPRLSLDFLLPENQSTAAPGTLEFAYCYEQKIQQAVEQMQKAQAAMIESENRQRRPSTFQVGDRVWVKSSELGQEHGISRKLMLQYFGPWEVLDIVGTDPDGPSYVMPIPGHLRTYPVFHASKLAPFEETDQFPSRRSMLPPTMDGEVDIDDIVDDRELPAQRPAGKSSEPEDAVPRSEYTVRTSANLKNYFVGNFRQGLPGLSRKTDVKWSMWREGAQGRQLTDAARERYKSKPWILEDSAKKHQYQGVPESQHSSYFIFIRRDKDFIALPMASWYNFRPMQTYRMLTLEEAEQQMANRRKAFQKIMMKPLDASGGDGDALAGSGVGGRRFKGESDDDGSPRGDGDSDDDEARRKEKFGAKRGNKDEKGDDGEDAADDPEIDLDDDEPEKGDDWEHEETFTDDDDAPGNEPEEKEEERPPTPPPEIKESVQGQEEADQKEARRKLLIANIEKIKVSGSSSRYSKDMAEFMLLQDDIKWSYFPNWDEKITSLENSHFELARKLDDISSKFDHLFTHLQISTPLGSRKGSPKRILQLERTSPASTPESTTASQRSGPFYLQWPKLTPPPIFSTEYPKVDVADVADWVTAQRTYLSGFKCDEDVKSIERSLAMARSNGLFGYRPGHLRFYWSWESMREEGATVDACLGLSKSDGLARLKINVYEGKEQEMREDEKVQGVVIEARNQAERRCRRDGVTVALEITVTYHEEDNSTSTTEREQQELDRDLEAESEASDAQTRSWHGMELWSVGRESEEEEQEGEGLSKSGKELKKLLGKSVFSEDGVEEQAVPQEEEDDDEDVDLDKEDEFSPVFCIRKKDVKEEAGDGEGAATGRAGGGGAGAAASGAGGGGRGGGKKRKGPEKGGDAAGAASTGPAKKAKSETGTNRELSFKFGWQWKLSIPTIAWAVVRRVGASKVNHFSQEYC</sequence>
<keyword evidence="5" id="KW-0378">Hydrolase</keyword>
<dbReference type="SUPFAM" id="SSF53098">
    <property type="entry name" value="Ribonuclease H-like"/>
    <property type="match status" value="2"/>
</dbReference>
<accession>A0A388LQ06</accession>
<dbReference type="InterPro" id="IPR043502">
    <property type="entry name" value="DNA/RNA_pol_sf"/>
</dbReference>
<dbReference type="PANTHER" id="PTHR37984:SF5">
    <property type="entry name" value="PROTEIN NYNRIN-LIKE"/>
    <property type="match status" value="1"/>
</dbReference>
<keyword evidence="16" id="KW-0175">Coiled coil</keyword>
<keyword evidence="13" id="KW-0233">DNA recombination</keyword>
<dbReference type="Pfam" id="PF17921">
    <property type="entry name" value="Integrase_H2C2"/>
    <property type="match status" value="1"/>
</dbReference>
<dbReference type="InterPro" id="IPR012337">
    <property type="entry name" value="RNaseH-like_sf"/>
</dbReference>
<dbReference type="GO" id="GO:0003887">
    <property type="term" value="F:DNA-directed DNA polymerase activity"/>
    <property type="evidence" value="ECO:0007669"/>
    <property type="project" value="UniProtKB-KW"/>
</dbReference>
<feature type="domain" description="Integrase catalytic" evidence="19">
    <location>
        <begin position="1162"/>
        <end position="1242"/>
    </location>
</feature>
<dbReference type="PANTHER" id="PTHR37984">
    <property type="entry name" value="PROTEIN CBG26694"/>
    <property type="match status" value="1"/>
</dbReference>
<feature type="compositionally biased region" description="Acidic residues" evidence="17">
    <location>
        <begin position="2404"/>
        <end position="2420"/>
    </location>
</feature>
<protein>
    <submittedName>
        <fullName evidence="20">Uncharacterized protein</fullName>
    </submittedName>
</protein>
<dbReference type="Gramene" id="GBG84361">
    <property type="protein sequence ID" value="GBG84361"/>
    <property type="gene ID" value="CBR_g38333"/>
</dbReference>
<dbReference type="Proteomes" id="UP000265515">
    <property type="component" value="Unassembled WGS sequence"/>
</dbReference>
<dbReference type="Gene3D" id="3.30.70.270">
    <property type="match status" value="1"/>
</dbReference>
<dbReference type="InterPro" id="IPR041588">
    <property type="entry name" value="Integrase_H2C2"/>
</dbReference>
<evidence type="ECO:0000256" key="11">
    <source>
        <dbReference type="ARBA" id="ARBA00023125"/>
    </source>
</evidence>
<feature type="region of interest" description="Disordered" evidence="17">
    <location>
        <begin position="2320"/>
        <end position="2355"/>
    </location>
</feature>
<dbReference type="Pfam" id="PF00078">
    <property type="entry name" value="RVT_1"/>
    <property type="match status" value="1"/>
</dbReference>
<comment type="subcellular location">
    <subcellularLocation>
        <location evidence="1">Nucleus</location>
    </subcellularLocation>
</comment>
<keyword evidence="9" id="KW-0808">Transferase</keyword>
<dbReference type="CDD" id="cd09274">
    <property type="entry name" value="RNase_HI_RT_Ty3"/>
    <property type="match status" value="1"/>
</dbReference>
<feature type="region of interest" description="Disordered" evidence="17">
    <location>
        <begin position="2389"/>
        <end position="2420"/>
    </location>
</feature>
<keyword evidence="21" id="KW-1185">Reference proteome</keyword>
<dbReference type="SUPFAM" id="SSF56672">
    <property type="entry name" value="DNA/RNA polymerases"/>
    <property type="match status" value="2"/>
</dbReference>
<dbReference type="InterPro" id="IPR001584">
    <property type="entry name" value="Integrase_cat-core"/>
</dbReference>
<dbReference type="InterPro" id="IPR043128">
    <property type="entry name" value="Rev_trsase/Diguanyl_cyclase"/>
</dbReference>
<feature type="compositionally biased region" description="Acidic residues" evidence="17">
    <location>
        <begin position="2016"/>
        <end position="2031"/>
    </location>
</feature>
<dbReference type="InterPro" id="IPR036397">
    <property type="entry name" value="RNaseH_sf"/>
</dbReference>
<evidence type="ECO:0000256" key="15">
    <source>
        <dbReference type="ARBA" id="ARBA00023268"/>
    </source>
</evidence>
<feature type="compositionally biased region" description="Basic and acidic residues" evidence="17">
    <location>
        <begin position="1947"/>
        <end position="1984"/>
    </location>
</feature>
<dbReference type="PROSITE" id="PS50994">
    <property type="entry name" value="INTEGRASE"/>
    <property type="match status" value="2"/>
</dbReference>
<evidence type="ECO:0000256" key="3">
    <source>
        <dbReference type="ARBA" id="ARBA00022723"/>
    </source>
</evidence>
<dbReference type="GO" id="GO:0004190">
    <property type="term" value="F:aspartic-type endopeptidase activity"/>
    <property type="evidence" value="ECO:0007669"/>
    <property type="project" value="UniProtKB-KW"/>
</dbReference>
<evidence type="ECO:0000256" key="17">
    <source>
        <dbReference type="SAM" id="MobiDB-lite"/>
    </source>
</evidence>
<feature type="compositionally biased region" description="Low complexity" evidence="17">
    <location>
        <begin position="1927"/>
        <end position="1939"/>
    </location>
</feature>
<evidence type="ECO:0000256" key="6">
    <source>
        <dbReference type="ARBA" id="ARBA00022842"/>
    </source>
</evidence>
<dbReference type="Gene3D" id="3.30.420.10">
    <property type="entry name" value="Ribonuclease H-like superfamily/Ribonuclease H"/>
    <property type="match status" value="2"/>
</dbReference>
<dbReference type="GO" id="GO:0032968">
    <property type="term" value="P:positive regulation of transcription elongation by RNA polymerase II"/>
    <property type="evidence" value="ECO:0007669"/>
    <property type="project" value="InterPro"/>
</dbReference>
<dbReference type="InterPro" id="IPR041577">
    <property type="entry name" value="RT_RNaseH_2"/>
</dbReference>
<keyword evidence="11" id="KW-0238">DNA-binding</keyword>
<dbReference type="Gene3D" id="1.10.340.70">
    <property type="match status" value="1"/>
</dbReference>
<feature type="compositionally biased region" description="Low complexity" evidence="17">
    <location>
        <begin position="2154"/>
        <end position="2166"/>
    </location>
</feature>
<gene>
    <name evidence="20" type="ORF">CBR_g38333</name>
</gene>
<dbReference type="GO" id="GO:0005634">
    <property type="term" value="C:nucleus"/>
    <property type="evidence" value="ECO:0007669"/>
    <property type="project" value="UniProtKB-SubCell"/>
</dbReference>
<dbReference type="Pfam" id="PF17919">
    <property type="entry name" value="RT_RNaseH_2"/>
    <property type="match status" value="1"/>
</dbReference>
<dbReference type="GO" id="GO:0006508">
    <property type="term" value="P:proteolysis"/>
    <property type="evidence" value="ECO:0007669"/>
    <property type="project" value="UniProtKB-KW"/>
</dbReference>
<keyword evidence="10" id="KW-0805">Transcription regulation</keyword>
<keyword evidence="12" id="KW-0804">Transcription</keyword>
<dbReference type="GO" id="GO:0046872">
    <property type="term" value="F:metal ion binding"/>
    <property type="evidence" value="ECO:0007669"/>
    <property type="project" value="UniProtKB-KW"/>
</dbReference>
<keyword evidence="9" id="KW-0548">Nucleotidyltransferase</keyword>
<feature type="region of interest" description="Disordered" evidence="17">
    <location>
        <begin position="151"/>
        <end position="231"/>
    </location>
</feature>
<dbReference type="GO" id="GO:0003964">
    <property type="term" value="F:RNA-directed DNA polymerase activity"/>
    <property type="evidence" value="ECO:0007669"/>
    <property type="project" value="UniProtKB-KW"/>
</dbReference>
<keyword evidence="2" id="KW-0645">Protease</keyword>
<evidence type="ECO:0000256" key="4">
    <source>
        <dbReference type="ARBA" id="ARBA00022750"/>
    </source>
</evidence>
<keyword evidence="3" id="KW-0479">Metal-binding</keyword>
<feature type="region of interest" description="Disordered" evidence="17">
    <location>
        <begin position="2434"/>
        <end position="2498"/>
    </location>
</feature>
<evidence type="ECO:0000256" key="5">
    <source>
        <dbReference type="ARBA" id="ARBA00022801"/>
    </source>
</evidence>
<feature type="compositionally biased region" description="Polar residues" evidence="17">
    <location>
        <begin position="690"/>
        <end position="705"/>
    </location>
</feature>
<feature type="compositionally biased region" description="Polar residues" evidence="17">
    <location>
        <begin position="172"/>
        <end position="185"/>
    </location>
</feature>
<dbReference type="InterPro" id="IPR011039">
    <property type="entry name" value="TFIIF_interaction"/>
</dbReference>
<dbReference type="Gene3D" id="3.10.20.370">
    <property type="match status" value="1"/>
</dbReference>
<feature type="region of interest" description="Disordered" evidence="17">
    <location>
        <begin position="2152"/>
        <end position="2173"/>
    </location>
</feature>
<keyword evidence="14" id="KW-0539">Nucleus</keyword>
<evidence type="ECO:0000256" key="13">
    <source>
        <dbReference type="ARBA" id="ARBA00023172"/>
    </source>
</evidence>
<evidence type="ECO:0000259" key="18">
    <source>
        <dbReference type="PROSITE" id="PS50878"/>
    </source>
</evidence>
<dbReference type="InterPro" id="IPR056924">
    <property type="entry name" value="SH3_Tf2-1"/>
</dbReference>
<dbReference type="FunFam" id="1.10.340.70:FF:000001">
    <property type="entry name" value="Retrovirus-related Pol polyprotein from transposon gypsy-like Protein"/>
    <property type="match status" value="1"/>
</dbReference>
<dbReference type="GO" id="GO:0006367">
    <property type="term" value="P:transcription initiation at RNA polymerase II promoter"/>
    <property type="evidence" value="ECO:0007669"/>
    <property type="project" value="InterPro"/>
</dbReference>
<dbReference type="SUPFAM" id="SSF50916">
    <property type="entry name" value="Rap30/74 interaction domains"/>
    <property type="match status" value="1"/>
</dbReference>
<dbReference type="GO" id="GO:0003677">
    <property type="term" value="F:DNA binding"/>
    <property type="evidence" value="ECO:0007669"/>
    <property type="project" value="UniProtKB-KW"/>
</dbReference>
<feature type="compositionally biased region" description="Basic and acidic residues" evidence="17">
    <location>
        <begin position="2320"/>
        <end position="2341"/>
    </location>
</feature>
<dbReference type="InterPro" id="IPR050951">
    <property type="entry name" value="Retrovirus_Pol_polyprotein"/>
</dbReference>
<dbReference type="STRING" id="69332.A0A388LQ06"/>
<feature type="region of interest" description="Disordered" evidence="17">
    <location>
        <begin position="680"/>
        <end position="705"/>
    </location>
</feature>
<dbReference type="OrthoDB" id="76676at2759"/>
<dbReference type="InterPro" id="IPR008851">
    <property type="entry name" value="TFIIF-alpha"/>
</dbReference>
<feature type="domain" description="Reverse transcriptase" evidence="18">
    <location>
        <begin position="398"/>
        <end position="577"/>
    </location>
</feature>
<name>A0A388LQ06_CHABU</name>
<evidence type="ECO:0000256" key="14">
    <source>
        <dbReference type="ARBA" id="ARBA00023242"/>
    </source>
</evidence>